<proteinExistence type="predicted"/>
<accession>A0ACC2JN54</accession>
<gene>
    <name evidence="1" type="ORF">O1611_g4999</name>
</gene>
<name>A0ACC2JN54_9PEZI</name>
<keyword evidence="2" id="KW-1185">Reference proteome</keyword>
<reference evidence="1" key="1">
    <citation type="submission" date="2022-12" db="EMBL/GenBank/DDBJ databases">
        <title>Genome Sequence of Lasiodiplodia mahajangana.</title>
        <authorList>
            <person name="Buettner E."/>
        </authorList>
    </citation>
    <scope>NUCLEOTIDE SEQUENCE</scope>
    <source>
        <strain evidence="1">VT137</strain>
    </source>
</reference>
<organism evidence="1 2">
    <name type="scientific">Lasiodiplodia mahajangana</name>
    <dbReference type="NCBI Taxonomy" id="1108764"/>
    <lineage>
        <taxon>Eukaryota</taxon>
        <taxon>Fungi</taxon>
        <taxon>Dikarya</taxon>
        <taxon>Ascomycota</taxon>
        <taxon>Pezizomycotina</taxon>
        <taxon>Dothideomycetes</taxon>
        <taxon>Dothideomycetes incertae sedis</taxon>
        <taxon>Botryosphaeriales</taxon>
        <taxon>Botryosphaeriaceae</taxon>
        <taxon>Lasiodiplodia</taxon>
    </lineage>
</organism>
<dbReference type="Proteomes" id="UP001153332">
    <property type="component" value="Unassembled WGS sequence"/>
</dbReference>
<evidence type="ECO:0000313" key="2">
    <source>
        <dbReference type="Proteomes" id="UP001153332"/>
    </source>
</evidence>
<dbReference type="EMBL" id="JAPUUL010001007">
    <property type="protein sequence ID" value="KAJ8128633.1"/>
    <property type="molecule type" value="Genomic_DNA"/>
</dbReference>
<evidence type="ECO:0000313" key="1">
    <source>
        <dbReference type="EMBL" id="KAJ8128633.1"/>
    </source>
</evidence>
<comment type="caution">
    <text evidence="1">The sequence shown here is derived from an EMBL/GenBank/DDBJ whole genome shotgun (WGS) entry which is preliminary data.</text>
</comment>
<protein>
    <submittedName>
        <fullName evidence="1">Uncharacterized protein</fullName>
    </submittedName>
</protein>
<sequence length="207" mass="23792">MTYIRIVRILASMASHAGMLVVLSHPFATIAVAVVVYWAGWIIYARNFHPLSKVPGPWLASVSRVWYMMQIATGETEKTTRRLHEKYGPILRTSPNEVTCASPEAIKLIYRTQQPLNKTEFYTPWNTQNFSKHRDAFTELNDKRHGERRRIVNHVYSLANILKSEKYIDLCSEVFLSQLETFAASQQALDLGKWLQMYAECLITPAV</sequence>